<evidence type="ECO:0000313" key="1">
    <source>
        <dbReference type="EMBL" id="KUJ16965.1"/>
    </source>
</evidence>
<dbReference type="InParanoid" id="A0A194X9X0"/>
<accession>A0A194X9X0</accession>
<gene>
    <name evidence="1" type="ORF">LY89DRAFT_718675</name>
</gene>
<dbReference type="Proteomes" id="UP000070700">
    <property type="component" value="Unassembled WGS sequence"/>
</dbReference>
<sequence>MPSVQRATSRLLGGPYLTTKIHLVICFHELPFIYTGNKLNVMTMPNTITFGMSKSVVAHLIKTAVQAYRAKGYKSIIHCFRHERRDCADKARFYYTVERLIDGTHAGVKYDGPARGKEYVDLAGDKEQREWHYTFVKEVGYVDFSDLDSKFV</sequence>
<dbReference type="AlphaFoldDB" id="A0A194X9X0"/>
<organism evidence="1 2">
    <name type="scientific">Mollisia scopiformis</name>
    <name type="common">Conifer needle endophyte fungus</name>
    <name type="synonym">Phialocephala scopiformis</name>
    <dbReference type="NCBI Taxonomy" id="149040"/>
    <lineage>
        <taxon>Eukaryota</taxon>
        <taxon>Fungi</taxon>
        <taxon>Dikarya</taxon>
        <taxon>Ascomycota</taxon>
        <taxon>Pezizomycotina</taxon>
        <taxon>Leotiomycetes</taxon>
        <taxon>Helotiales</taxon>
        <taxon>Mollisiaceae</taxon>
        <taxon>Mollisia</taxon>
    </lineage>
</organism>
<dbReference type="RefSeq" id="XP_018071320.1">
    <property type="nucleotide sequence ID" value="XM_018218432.1"/>
</dbReference>
<proteinExistence type="predicted"/>
<dbReference type="KEGG" id="psco:LY89DRAFT_718675"/>
<reference evidence="1 2" key="1">
    <citation type="submission" date="2015-10" db="EMBL/GenBank/DDBJ databases">
        <title>Full genome of DAOMC 229536 Phialocephala scopiformis, a fungal endophyte of spruce producing the potent anti-insectan compound rugulosin.</title>
        <authorList>
            <consortium name="DOE Joint Genome Institute"/>
            <person name="Walker A.K."/>
            <person name="Frasz S.L."/>
            <person name="Seifert K.A."/>
            <person name="Miller J.D."/>
            <person name="Mondo S.J."/>
            <person name="Labutti K."/>
            <person name="Lipzen A."/>
            <person name="Dockter R."/>
            <person name="Kennedy M."/>
            <person name="Grigoriev I.V."/>
            <person name="Spatafora J.W."/>
        </authorList>
    </citation>
    <scope>NUCLEOTIDE SEQUENCE [LARGE SCALE GENOMIC DNA]</scope>
    <source>
        <strain evidence="1 2">CBS 120377</strain>
    </source>
</reference>
<protein>
    <submittedName>
        <fullName evidence="1">Uncharacterized protein</fullName>
    </submittedName>
</protein>
<dbReference type="EMBL" id="KQ947415">
    <property type="protein sequence ID" value="KUJ16965.1"/>
    <property type="molecule type" value="Genomic_DNA"/>
</dbReference>
<dbReference type="GeneID" id="28828158"/>
<keyword evidence="2" id="KW-1185">Reference proteome</keyword>
<dbReference type="STRING" id="149040.A0A194X9X0"/>
<name>A0A194X9X0_MOLSC</name>
<evidence type="ECO:0000313" key="2">
    <source>
        <dbReference type="Proteomes" id="UP000070700"/>
    </source>
</evidence>
<dbReference type="OrthoDB" id="5336600at2759"/>